<dbReference type="PANTHER" id="PTHR42698">
    <property type="entry name" value="GTPASE ERA"/>
    <property type="match status" value="1"/>
</dbReference>
<feature type="region of interest" description="Disordered" evidence="1">
    <location>
        <begin position="367"/>
        <end position="398"/>
    </location>
</feature>
<keyword evidence="2" id="KW-1133">Transmembrane helix</keyword>
<dbReference type="AlphaFoldDB" id="A0A7Z0IIX5"/>
<dbReference type="GO" id="GO:0019843">
    <property type="term" value="F:rRNA binding"/>
    <property type="evidence" value="ECO:0007669"/>
    <property type="project" value="TreeGrafter"/>
</dbReference>
<reference evidence="4 5" key="1">
    <citation type="submission" date="2020-07" db="EMBL/GenBank/DDBJ databases">
        <title>Sequencing the genomes of 1000 actinobacteria strains.</title>
        <authorList>
            <person name="Klenk H.-P."/>
        </authorList>
    </citation>
    <scope>NUCLEOTIDE SEQUENCE [LARGE SCALE GENOMIC DNA]</scope>
    <source>
        <strain evidence="4 5">DSM 26341</strain>
    </source>
</reference>
<comment type="caution">
    <text evidence="4">The sequence shown here is derived from an EMBL/GenBank/DDBJ whole genome shotgun (WGS) entry which is preliminary data.</text>
</comment>
<dbReference type="GO" id="GO:0005829">
    <property type="term" value="C:cytosol"/>
    <property type="evidence" value="ECO:0007669"/>
    <property type="project" value="TreeGrafter"/>
</dbReference>
<evidence type="ECO:0000313" key="5">
    <source>
        <dbReference type="Proteomes" id="UP000539111"/>
    </source>
</evidence>
<keyword evidence="2" id="KW-0812">Transmembrane</keyword>
<dbReference type="InterPro" id="IPR005662">
    <property type="entry name" value="GTPase_Era-like"/>
</dbReference>
<feature type="compositionally biased region" description="Polar residues" evidence="1">
    <location>
        <begin position="1"/>
        <end position="22"/>
    </location>
</feature>
<dbReference type="GO" id="GO:0043024">
    <property type="term" value="F:ribosomal small subunit binding"/>
    <property type="evidence" value="ECO:0007669"/>
    <property type="project" value="TreeGrafter"/>
</dbReference>
<dbReference type="GO" id="GO:0000028">
    <property type="term" value="P:ribosomal small subunit assembly"/>
    <property type="evidence" value="ECO:0007669"/>
    <property type="project" value="TreeGrafter"/>
</dbReference>
<keyword evidence="4" id="KW-0131">Cell cycle</keyword>
<dbReference type="InterPro" id="IPR006073">
    <property type="entry name" value="GTP-bd"/>
</dbReference>
<dbReference type="GO" id="GO:0005525">
    <property type="term" value="F:GTP binding"/>
    <property type="evidence" value="ECO:0007669"/>
    <property type="project" value="InterPro"/>
</dbReference>
<dbReference type="InterPro" id="IPR027417">
    <property type="entry name" value="P-loop_NTPase"/>
</dbReference>
<dbReference type="EMBL" id="JACBZP010000001">
    <property type="protein sequence ID" value="NYI68943.1"/>
    <property type="molecule type" value="Genomic_DNA"/>
</dbReference>
<keyword evidence="2" id="KW-0472">Membrane</keyword>
<feature type="domain" description="G" evidence="3">
    <location>
        <begin position="72"/>
        <end position="212"/>
    </location>
</feature>
<evidence type="ECO:0000256" key="1">
    <source>
        <dbReference type="SAM" id="MobiDB-lite"/>
    </source>
</evidence>
<keyword evidence="4" id="KW-0132">Cell division</keyword>
<sequence>MTTTQTGDQSSVAAKSAEQSPASDRIDQRLAGIETALRISRSRFSPGLAREAGAAVRKTRERMELGLGHTVVALAGATGSGKSSMFNAVTGLDITRVGARRPTTSVPTACVWGPGGDEVLEWLKVPANRRTRRESALDADDQKPLHGLILLDLPDYDSVATAHRAESDRLVGLVDLLIWVVDPQKYADARLHENYLQPMASNAKNMLVVLNQIDTLTRDEQDQCRTELARLLADGGLSEVPLELTSARTGAGIRDVRARLAAAVQEGEVSRRRVAADLGDVGDRMRAELGEPGPAVDELVRTSGLSDALSEAAGVPAIEETVRTDYVRRSYRVTGWPPLTWMQSARPDPLGREHGEQDRADLIRASTPAPTKAQHARVSRATRELGEQATRTLSGPWKDAVSDAERAGSYQLGDTIDQAVTGVTIPTVRPGWWQGVRLLQWLALLVTVAGIVWLIVGAFTGGVGPAAIFLTGGGIVGSIILCLIAAAARRSGARRRADEVGAELRAAVEKAAGSNFLAPVIEVLSEHDEAYRALRS</sequence>
<dbReference type="SUPFAM" id="SSF52540">
    <property type="entry name" value="P-loop containing nucleoside triphosphate hydrolases"/>
    <property type="match status" value="1"/>
</dbReference>
<dbReference type="PANTHER" id="PTHR42698:SF1">
    <property type="entry name" value="GTPASE ERA, MITOCHONDRIAL"/>
    <property type="match status" value="1"/>
</dbReference>
<evidence type="ECO:0000259" key="3">
    <source>
        <dbReference type="Pfam" id="PF01926"/>
    </source>
</evidence>
<dbReference type="Pfam" id="PF01926">
    <property type="entry name" value="MMR_HSR1"/>
    <property type="match status" value="1"/>
</dbReference>
<gene>
    <name evidence="4" type="ORF">BJY26_003249</name>
</gene>
<dbReference type="Gene3D" id="3.40.50.300">
    <property type="entry name" value="P-loop containing nucleotide triphosphate hydrolases"/>
    <property type="match status" value="1"/>
</dbReference>
<keyword evidence="5" id="KW-1185">Reference proteome</keyword>
<dbReference type="RefSeq" id="WP_179429214.1">
    <property type="nucleotide sequence ID" value="NZ_JACBZP010000001.1"/>
</dbReference>
<organism evidence="4 5">
    <name type="scientific">Spelaeicoccus albus</name>
    <dbReference type="NCBI Taxonomy" id="1280376"/>
    <lineage>
        <taxon>Bacteria</taxon>
        <taxon>Bacillati</taxon>
        <taxon>Actinomycetota</taxon>
        <taxon>Actinomycetes</taxon>
        <taxon>Micrococcales</taxon>
        <taxon>Brevibacteriaceae</taxon>
        <taxon>Spelaeicoccus</taxon>
    </lineage>
</organism>
<dbReference type="GO" id="GO:0051301">
    <property type="term" value="P:cell division"/>
    <property type="evidence" value="ECO:0007669"/>
    <property type="project" value="UniProtKB-KW"/>
</dbReference>
<name>A0A7Z0IIX5_9MICO</name>
<feature type="region of interest" description="Disordered" evidence="1">
    <location>
        <begin position="1"/>
        <end position="27"/>
    </location>
</feature>
<proteinExistence type="predicted"/>
<feature type="transmembrane region" description="Helical" evidence="2">
    <location>
        <begin position="466"/>
        <end position="488"/>
    </location>
</feature>
<protein>
    <submittedName>
        <fullName evidence="4">GTP-binding protein EngB required for normal cell division</fullName>
    </submittedName>
</protein>
<accession>A0A7Z0IIX5</accession>
<evidence type="ECO:0000256" key="2">
    <source>
        <dbReference type="SAM" id="Phobius"/>
    </source>
</evidence>
<dbReference type="Proteomes" id="UP000539111">
    <property type="component" value="Unassembled WGS sequence"/>
</dbReference>
<feature type="transmembrane region" description="Helical" evidence="2">
    <location>
        <begin position="438"/>
        <end position="460"/>
    </location>
</feature>
<evidence type="ECO:0000313" key="4">
    <source>
        <dbReference type="EMBL" id="NYI68943.1"/>
    </source>
</evidence>